<organism evidence="3 4">
    <name type="scientific">Candidatus Methanobinarius endosymbioticus</name>
    <dbReference type="NCBI Taxonomy" id="2006182"/>
    <lineage>
        <taxon>Archaea</taxon>
        <taxon>Methanobacteriati</taxon>
        <taxon>Methanobacteriota</taxon>
        <taxon>Methanomada group</taxon>
        <taxon>Methanobacteria</taxon>
        <taxon>Methanobacteriales</taxon>
        <taxon>Methanobacteriaceae</taxon>
        <taxon>Candidatus Methanobinarius</taxon>
    </lineage>
</organism>
<evidence type="ECO:0000256" key="2">
    <source>
        <dbReference type="SAM" id="Phobius"/>
    </source>
</evidence>
<gene>
    <name evidence="3" type="ORF">ALNOE001_03590</name>
</gene>
<sequence>MNNSGNNTNANLNWWGTNNAESKIINIGNNLSMNYWYVLQLSANINKIIINDTFEFHYNSTVNLSYILTTNKPIDNDPMKLPYFEVTVKESNGEYIKGDVRDTILSFLVKITGEKFIQAITDGENMILRVKNSAKPKPPEPPEPPEPSESKPDNNKNVFAGMKSTGIPLISVMIVFLGFI</sequence>
<dbReference type="EMBL" id="NIZT01000008">
    <property type="protein sequence ID" value="RBQ24242.1"/>
    <property type="molecule type" value="Genomic_DNA"/>
</dbReference>
<keyword evidence="4" id="KW-1185">Reference proteome</keyword>
<evidence type="ECO:0000313" key="4">
    <source>
        <dbReference type="Proteomes" id="UP000253099"/>
    </source>
</evidence>
<evidence type="ECO:0000313" key="3">
    <source>
        <dbReference type="EMBL" id="RBQ24242.1"/>
    </source>
</evidence>
<dbReference type="AlphaFoldDB" id="A0A366MFL5"/>
<evidence type="ECO:0000256" key="1">
    <source>
        <dbReference type="SAM" id="MobiDB-lite"/>
    </source>
</evidence>
<keyword evidence="2" id="KW-1133">Transmembrane helix</keyword>
<keyword evidence="2" id="KW-0472">Membrane</keyword>
<keyword evidence="2" id="KW-0812">Transmembrane</keyword>
<protein>
    <submittedName>
        <fullName evidence="3">Uncharacterized protein</fullName>
    </submittedName>
</protein>
<reference evidence="3 4" key="1">
    <citation type="submission" date="2018-06" db="EMBL/GenBank/DDBJ databases">
        <title>Genomic insight into two independent archaeal endosymbiosis events.</title>
        <authorList>
            <person name="Lind A.E."/>
            <person name="Lewis W.H."/>
            <person name="Spang A."/>
            <person name="Guy L."/>
            <person name="Embley M.T."/>
            <person name="Ettema T.J.G."/>
        </authorList>
    </citation>
    <scope>NUCLEOTIDE SEQUENCE [LARGE SCALE GENOMIC DNA]</scope>
    <source>
        <strain evidence="3">NOE</strain>
    </source>
</reference>
<name>A0A366MFL5_9EURY</name>
<feature type="region of interest" description="Disordered" evidence="1">
    <location>
        <begin position="132"/>
        <end position="158"/>
    </location>
</feature>
<dbReference type="Proteomes" id="UP000253099">
    <property type="component" value="Unassembled WGS sequence"/>
</dbReference>
<comment type="caution">
    <text evidence="3">The sequence shown here is derived from an EMBL/GenBank/DDBJ whole genome shotgun (WGS) entry which is preliminary data.</text>
</comment>
<accession>A0A366MFL5</accession>
<proteinExistence type="predicted"/>
<feature type="transmembrane region" description="Helical" evidence="2">
    <location>
        <begin position="158"/>
        <end position="179"/>
    </location>
</feature>